<evidence type="ECO:0000256" key="2">
    <source>
        <dbReference type="ARBA" id="ARBA00022676"/>
    </source>
</evidence>
<comment type="subcellular location">
    <subcellularLocation>
        <location evidence="5">Membrane</location>
        <topology evidence="5">Single-pass membrane protein</topology>
    </subcellularLocation>
</comment>
<dbReference type="PROSITE" id="PS00375">
    <property type="entry name" value="UDPGT"/>
    <property type="match status" value="1"/>
</dbReference>
<keyword evidence="5" id="KW-1133">Transmembrane helix</keyword>
<comment type="similarity">
    <text evidence="1 4">Belongs to the UDP-glycosyltransferase family.</text>
</comment>
<proteinExistence type="inferred from homology"/>
<dbReference type="EC" id="2.4.1.17" evidence="5"/>
<organism evidence="6 7">
    <name type="scientific">Arctia plantaginis</name>
    <name type="common">Wood tiger moth</name>
    <name type="synonym">Phalaena plantaginis</name>
    <dbReference type="NCBI Taxonomy" id="874455"/>
    <lineage>
        <taxon>Eukaryota</taxon>
        <taxon>Metazoa</taxon>
        <taxon>Ecdysozoa</taxon>
        <taxon>Arthropoda</taxon>
        <taxon>Hexapoda</taxon>
        <taxon>Insecta</taxon>
        <taxon>Pterygota</taxon>
        <taxon>Neoptera</taxon>
        <taxon>Endopterygota</taxon>
        <taxon>Lepidoptera</taxon>
        <taxon>Glossata</taxon>
        <taxon>Ditrysia</taxon>
        <taxon>Noctuoidea</taxon>
        <taxon>Erebidae</taxon>
        <taxon>Arctiinae</taxon>
        <taxon>Arctia</taxon>
    </lineage>
</organism>
<dbReference type="InterPro" id="IPR035595">
    <property type="entry name" value="UDP_glycos_trans_CS"/>
</dbReference>
<keyword evidence="5" id="KW-0812">Transmembrane</keyword>
<evidence type="ECO:0000256" key="3">
    <source>
        <dbReference type="ARBA" id="ARBA00022679"/>
    </source>
</evidence>
<name>A0A8S0ZVA4_ARCPL</name>
<dbReference type="EMBL" id="CADEBD010000306">
    <property type="protein sequence ID" value="CAB3238652.1"/>
    <property type="molecule type" value="Genomic_DNA"/>
</dbReference>
<dbReference type="GO" id="GO:0016020">
    <property type="term" value="C:membrane"/>
    <property type="evidence" value="ECO:0007669"/>
    <property type="project" value="UniProtKB-SubCell"/>
</dbReference>
<protein>
    <recommendedName>
        <fullName evidence="5">UDP-glucuronosyltransferase</fullName>
        <ecNumber evidence="5">2.4.1.17</ecNumber>
    </recommendedName>
</protein>
<feature type="transmembrane region" description="Helical" evidence="5">
    <location>
        <begin position="482"/>
        <end position="501"/>
    </location>
</feature>
<keyword evidence="5" id="KW-0472">Membrane</keyword>
<dbReference type="GO" id="GO:0015020">
    <property type="term" value="F:glucuronosyltransferase activity"/>
    <property type="evidence" value="ECO:0007669"/>
    <property type="project" value="UniProtKB-EC"/>
</dbReference>
<comment type="caution">
    <text evidence="6">The sequence shown here is derived from an EMBL/GenBank/DDBJ whole genome shotgun (WGS) entry which is preliminary data.</text>
</comment>
<evidence type="ECO:0000256" key="4">
    <source>
        <dbReference type="RuleBase" id="RU003718"/>
    </source>
</evidence>
<accession>A0A8S0ZVA4</accession>
<evidence type="ECO:0000313" key="6">
    <source>
        <dbReference type="EMBL" id="CAB3238652.1"/>
    </source>
</evidence>
<dbReference type="Proteomes" id="UP000494256">
    <property type="component" value="Unassembled WGS sequence"/>
</dbReference>
<comment type="catalytic activity">
    <reaction evidence="5">
        <text>glucuronate acceptor + UDP-alpha-D-glucuronate = acceptor beta-D-glucuronoside + UDP + H(+)</text>
        <dbReference type="Rhea" id="RHEA:21032"/>
        <dbReference type="ChEBI" id="CHEBI:15378"/>
        <dbReference type="ChEBI" id="CHEBI:58052"/>
        <dbReference type="ChEBI" id="CHEBI:58223"/>
        <dbReference type="ChEBI" id="CHEBI:132367"/>
        <dbReference type="ChEBI" id="CHEBI:132368"/>
        <dbReference type="EC" id="2.4.1.17"/>
    </reaction>
</comment>
<dbReference type="InterPro" id="IPR002213">
    <property type="entry name" value="UDP_glucos_trans"/>
</dbReference>
<dbReference type="Gene3D" id="3.40.50.2000">
    <property type="entry name" value="Glycogen Phosphorylase B"/>
    <property type="match status" value="1"/>
</dbReference>
<dbReference type="OrthoDB" id="1676488at2759"/>
<keyword evidence="2 4" id="KW-0328">Glycosyltransferase</keyword>
<gene>
    <name evidence="6" type="ORF">APLA_LOCUS8329</name>
</gene>
<dbReference type="InterPro" id="IPR050271">
    <property type="entry name" value="UDP-glycosyltransferase"/>
</dbReference>
<dbReference type="AlphaFoldDB" id="A0A8S0ZVA4"/>
<dbReference type="Pfam" id="PF00201">
    <property type="entry name" value="UDPGT"/>
    <property type="match status" value="1"/>
</dbReference>
<evidence type="ECO:0000313" key="7">
    <source>
        <dbReference type="Proteomes" id="UP000494256"/>
    </source>
</evidence>
<keyword evidence="3 4" id="KW-0808">Transferase</keyword>
<reference evidence="6 7" key="1">
    <citation type="submission" date="2020-04" db="EMBL/GenBank/DDBJ databases">
        <authorList>
            <person name="Wallbank WR R."/>
            <person name="Pardo Diaz C."/>
            <person name="Kozak K."/>
            <person name="Martin S."/>
            <person name="Jiggins C."/>
            <person name="Moest M."/>
            <person name="Warren A I."/>
            <person name="Byers J.R.P. K."/>
            <person name="Montejo-Kovacevich G."/>
            <person name="Yen C E."/>
        </authorList>
    </citation>
    <scope>NUCLEOTIDE SEQUENCE [LARGE SCALE GENOMIC DNA]</scope>
</reference>
<evidence type="ECO:0000256" key="1">
    <source>
        <dbReference type="ARBA" id="ARBA00009995"/>
    </source>
</evidence>
<sequence length="521" mass="59469">MNKLTLLLVSVILVNYVCSYNLLLVFPHPGRSHAILGAGYVRHLLNAGHEITYITPVPIEPHPKLKQIDVSSHFAAFEKELKVTNYESLKTFGDDVRNSEYLYNLLLDLQNKCVSDENIQKFLKENNEKFDLAIIQWLYSEFNSGFAAVFNIPYIWASSFEVHPAILSLIDEPQSPAYFRDHISPVTPPLTFIERANELWLLIQLFLTRRGLTDKSEKAFSKAYGPAADKRGITLPTLEEFKYKSSLVFGNSYPIVGEAYKLPQNYIPVGGFHIEENVKPLPEKIQKIMDESENGVIYFSMGTVIKAKTMPIKMKMDLLKVFRELKQTVIWKLEEDLPDMPENVHILKWAPQQSILAHPNCKLLVSHGGLLSISEALHYGVPIVGIPLFADHHVNMIRAVKRGFALQLDLSGEMTEKLKIAIHEMLSNPKYREKVKDFSFIYRHRPLKPGAAIVHWVEHVIKTKGAPHLRSPALYVPLYQKLYLDLIALLITGILALVGLLKKMLSYLRKNRKNIKVKKNK</sequence>
<dbReference type="CDD" id="cd03784">
    <property type="entry name" value="GT1_Gtf-like"/>
    <property type="match status" value="1"/>
</dbReference>
<dbReference type="PANTHER" id="PTHR48043">
    <property type="entry name" value="EG:EG0003.4 PROTEIN-RELATED"/>
    <property type="match status" value="1"/>
</dbReference>
<evidence type="ECO:0000256" key="5">
    <source>
        <dbReference type="RuleBase" id="RU362059"/>
    </source>
</evidence>
<dbReference type="SUPFAM" id="SSF53756">
    <property type="entry name" value="UDP-Glycosyltransferase/glycogen phosphorylase"/>
    <property type="match status" value="1"/>
</dbReference>
<dbReference type="FunFam" id="3.40.50.2000:FF:000050">
    <property type="entry name" value="UDP-glucuronosyltransferase"/>
    <property type="match status" value="1"/>
</dbReference>
<dbReference type="PANTHER" id="PTHR48043:SF159">
    <property type="entry name" value="EG:EG0003.4 PROTEIN-RELATED"/>
    <property type="match status" value="1"/>
</dbReference>